<dbReference type="GO" id="GO:0007021">
    <property type="term" value="P:tubulin complex assembly"/>
    <property type="evidence" value="ECO:0007669"/>
    <property type="project" value="InterPro"/>
</dbReference>
<dbReference type="SUPFAM" id="SSF46988">
    <property type="entry name" value="Tubulin chaperone cofactor A"/>
    <property type="match status" value="1"/>
</dbReference>
<organism evidence="1 2">
    <name type="scientific">Nyctereutes procyonoides</name>
    <name type="common">Raccoon dog</name>
    <name type="synonym">Canis procyonoides</name>
    <dbReference type="NCBI Taxonomy" id="34880"/>
    <lineage>
        <taxon>Eukaryota</taxon>
        <taxon>Metazoa</taxon>
        <taxon>Chordata</taxon>
        <taxon>Craniata</taxon>
        <taxon>Vertebrata</taxon>
        <taxon>Euteleostomi</taxon>
        <taxon>Mammalia</taxon>
        <taxon>Eutheria</taxon>
        <taxon>Laurasiatheria</taxon>
        <taxon>Carnivora</taxon>
        <taxon>Caniformia</taxon>
        <taxon>Canidae</taxon>
        <taxon>Nyctereutes</taxon>
    </lineage>
</organism>
<dbReference type="InterPro" id="IPR036126">
    <property type="entry name" value="TBCA_sf"/>
</dbReference>
<dbReference type="GO" id="GO:0007023">
    <property type="term" value="P:post-chaperonin tubulin folding pathway"/>
    <property type="evidence" value="ECO:0007669"/>
    <property type="project" value="InterPro"/>
</dbReference>
<name>A0A811Y578_NYCPR</name>
<evidence type="ECO:0000313" key="1">
    <source>
        <dbReference type="EMBL" id="CAD7670804.1"/>
    </source>
</evidence>
<accession>A0A811Y578</accession>
<dbReference type="AlphaFoldDB" id="A0A811Y578"/>
<evidence type="ECO:0000313" key="2">
    <source>
        <dbReference type="Proteomes" id="UP000645828"/>
    </source>
</evidence>
<sequence length="84" mass="9783">MVNPQIRQVKIKTGMVTGLKQNDKIKKKKKKKAKDCENYPIKKQHRLEAAYTDFLQLVKSEKDLQEAYGYKETCLVLDLVKLEA</sequence>
<proteinExistence type="predicted"/>
<keyword evidence="2" id="KW-1185">Reference proteome</keyword>
<dbReference type="Proteomes" id="UP000645828">
    <property type="component" value="Unassembled WGS sequence"/>
</dbReference>
<dbReference type="GO" id="GO:0048487">
    <property type="term" value="F:beta-tubulin binding"/>
    <property type="evidence" value="ECO:0007669"/>
    <property type="project" value="InterPro"/>
</dbReference>
<gene>
    <name evidence="1" type="ORF">NYPRO_LOCUS3599</name>
</gene>
<dbReference type="EMBL" id="CAJHUB010000659">
    <property type="protein sequence ID" value="CAD7670804.1"/>
    <property type="molecule type" value="Genomic_DNA"/>
</dbReference>
<reference evidence="1" key="1">
    <citation type="submission" date="2020-12" db="EMBL/GenBank/DDBJ databases">
        <authorList>
            <consortium name="Molecular Ecology Group"/>
        </authorList>
    </citation>
    <scope>NUCLEOTIDE SEQUENCE</scope>
    <source>
        <strain evidence="1">TBG_1078</strain>
    </source>
</reference>
<protein>
    <submittedName>
        <fullName evidence="1">(raccoon dog) hypothetical protein</fullName>
    </submittedName>
</protein>
<comment type="caution">
    <text evidence="1">The sequence shown here is derived from an EMBL/GenBank/DDBJ whole genome shotgun (WGS) entry which is preliminary data.</text>
</comment>